<proteinExistence type="inferred from homology"/>
<dbReference type="GO" id="GO:0008810">
    <property type="term" value="F:cellulase activity"/>
    <property type="evidence" value="ECO:0007669"/>
    <property type="project" value="UniProtKB-EC"/>
</dbReference>
<keyword evidence="7" id="KW-0624">Polysaccharide degradation</keyword>
<evidence type="ECO:0000256" key="6">
    <source>
        <dbReference type="ARBA" id="ARBA00023295"/>
    </source>
</evidence>
<evidence type="ECO:0000256" key="1">
    <source>
        <dbReference type="ARBA" id="ARBA00000966"/>
    </source>
</evidence>
<evidence type="ECO:0000256" key="2">
    <source>
        <dbReference type="ARBA" id="ARBA00009209"/>
    </source>
</evidence>
<keyword evidence="4 9" id="KW-0378">Hydrolase</keyword>
<evidence type="ECO:0000313" key="9">
    <source>
        <dbReference type="EMBL" id="TDL76264.1"/>
    </source>
</evidence>
<dbReference type="Gene3D" id="1.50.10.10">
    <property type="match status" value="1"/>
</dbReference>
<dbReference type="AlphaFoldDB" id="A0A4R6A131"/>
<organism evidence="9 10">
    <name type="scientific">Palleronia sediminis</name>
    <dbReference type="NCBI Taxonomy" id="2547833"/>
    <lineage>
        <taxon>Bacteria</taxon>
        <taxon>Pseudomonadati</taxon>
        <taxon>Pseudomonadota</taxon>
        <taxon>Alphaproteobacteria</taxon>
        <taxon>Rhodobacterales</taxon>
        <taxon>Roseobacteraceae</taxon>
        <taxon>Palleronia</taxon>
    </lineage>
</organism>
<feature type="chain" id="PRO_5020505984" description="cellulase" evidence="8">
    <location>
        <begin position="18"/>
        <end position="359"/>
    </location>
</feature>
<dbReference type="EMBL" id="SNAA01000018">
    <property type="protein sequence ID" value="TDL76264.1"/>
    <property type="molecule type" value="Genomic_DNA"/>
</dbReference>
<keyword evidence="8" id="KW-0732">Signal</keyword>
<comment type="similarity">
    <text evidence="2">Belongs to the glycosyl hydrolase 8 (cellulase D) family.</text>
</comment>
<dbReference type="InterPro" id="IPR002037">
    <property type="entry name" value="Glyco_hydro_8"/>
</dbReference>
<dbReference type="InterPro" id="IPR008928">
    <property type="entry name" value="6-hairpin_glycosidase_sf"/>
</dbReference>
<accession>A0A4R6A131</accession>
<dbReference type="SUPFAM" id="SSF48208">
    <property type="entry name" value="Six-hairpin glycosidases"/>
    <property type="match status" value="1"/>
</dbReference>
<feature type="signal peptide" evidence="8">
    <location>
        <begin position="1"/>
        <end position="17"/>
    </location>
</feature>
<protein>
    <recommendedName>
        <fullName evidence="3">cellulase</fullName>
        <ecNumber evidence="3">3.2.1.4</ecNumber>
    </recommendedName>
</protein>
<keyword evidence="6" id="KW-0326">Glycosidase</keyword>
<evidence type="ECO:0000256" key="7">
    <source>
        <dbReference type="ARBA" id="ARBA00023326"/>
    </source>
</evidence>
<sequence length="359" mass="38126">MNRRSLLALLASAPIGARLSGGGAAAQAAQPSHPLAGPWAAYKAAHLDPSGRIVDRLQSEASHSEGQGYAMTIAALMGDEDAFRLMYRWTEDNLAIRDDALLAWRWLPDAADPVPDPNNATDGDLFYAWALNHAASAFAAPDLRERAAATVADIERLCIVDFPGQDGAFLMLPASFGFATETGFVINPSYYMLKAMTELGAAFGAGRLSTSATNGDVLLAEIARHGPMPDWIEVTEAGLLKSDAFSLNSGYEALRVPLWMVWSGHAAHPAVLSAARARAAVDLPDGHAATVLDYDTGAVLETSPSSGYRAIEALTLCAAMREEGSTMPAFDAAQPYYPATLQLFASLAQIETLPECFPI</sequence>
<evidence type="ECO:0000256" key="4">
    <source>
        <dbReference type="ARBA" id="ARBA00022801"/>
    </source>
</evidence>
<dbReference type="Proteomes" id="UP000295701">
    <property type="component" value="Unassembled WGS sequence"/>
</dbReference>
<dbReference type="RefSeq" id="WP_133397778.1">
    <property type="nucleotide sequence ID" value="NZ_SNAA01000018.1"/>
</dbReference>
<keyword evidence="7" id="KW-0119">Carbohydrate metabolism</keyword>
<dbReference type="InterPro" id="IPR012341">
    <property type="entry name" value="6hp_glycosidase-like_sf"/>
</dbReference>
<name>A0A4R6A131_9RHOB</name>
<evidence type="ECO:0000256" key="8">
    <source>
        <dbReference type="SAM" id="SignalP"/>
    </source>
</evidence>
<gene>
    <name evidence="9" type="ORF">E2L08_14325</name>
</gene>
<dbReference type="OrthoDB" id="9766708at2"/>
<keyword evidence="10" id="KW-1185">Reference proteome</keyword>
<dbReference type="GO" id="GO:0030245">
    <property type="term" value="P:cellulose catabolic process"/>
    <property type="evidence" value="ECO:0007669"/>
    <property type="project" value="UniProtKB-KW"/>
</dbReference>
<evidence type="ECO:0000256" key="3">
    <source>
        <dbReference type="ARBA" id="ARBA00012601"/>
    </source>
</evidence>
<evidence type="ECO:0000313" key="10">
    <source>
        <dbReference type="Proteomes" id="UP000295701"/>
    </source>
</evidence>
<dbReference type="Pfam" id="PF01270">
    <property type="entry name" value="Glyco_hydro_8"/>
    <property type="match status" value="1"/>
</dbReference>
<reference evidence="9 10" key="1">
    <citation type="submission" date="2019-03" db="EMBL/GenBank/DDBJ databases">
        <title>Primorskyibacter sp. SS33 isolated from sediments.</title>
        <authorList>
            <person name="Xunke S."/>
        </authorList>
    </citation>
    <scope>NUCLEOTIDE SEQUENCE [LARGE SCALE GENOMIC DNA]</scope>
    <source>
        <strain evidence="9 10">SS33</strain>
    </source>
</reference>
<keyword evidence="5" id="KW-0136">Cellulose degradation</keyword>
<dbReference type="PRINTS" id="PR00735">
    <property type="entry name" value="GLHYDRLASE8"/>
</dbReference>
<comment type="catalytic activity">
    <reaction evidence="1">
        <text>Endohydrolysis of (1-&gt;4)-beta-D-glucosidic linkages in cellulose, lichenin and cereal beta-D-glucans.</text>
        <dbReference type="EC" id="3.2.1.4"/>
    </reaction>
</comment>
<comment type="caution">
    <text evidence="9">The sequence shown here is derived from an EMBL/GenBank/DDBJ whole genome shotgun (WGS) entry which is preliminary data.</text>
</comment>
<dbReference type="EC" id="3.2.1.4" evidence="3"/>
<evidence type="ECO:0000256" key="5">
    <source>
        <dbReference type="ARBA" id="ARBA00023001"/>
    </source>
</evidence>